<gene>
    <name evidence="1" type="ORF">ACFPZP_20930</name>
</gene>
<organism evidence="1 2">
    <name type="scientific">Citrobacter bitternis</name>
    <dbReference type="NCBI Taxonomy" id="1585982"/>
    <lineage>
        <taxon>Bacteria</taxon>
        <taxon>Pseudomonadati</taxon>
        <taxon>Pseudomonadota</taxon>
        <taxon>Gammaproteobacteria</taxon>
        <taxon>Enterobacterales</taxon>
        <taxon>Enterobacteriaceae</taxon>
        <taxon>Citrobacter</taxon>
    </lineage>
</organism>
<proteinExistence type="predicted"/>
<protein>
    <submittedName>
        <fullName evidence="1">Uncharacterized protein</fullName>
    </submittedName>
</protein>
<dbReference type="EMBL" id="JBHSRG010000011">
    <property type="protein sequence ID" value="MFC6123515.1"/>
    <property type="molecule type" value="Genomic_DNA"/>
</dbReference>
<evidence type="ECO:0000313" key="2">
    <source>
        <dbReference type="Proteomes" id="UP001596169"/>
    </source>
</evidence>
<name>A0ABW1Q4Z2_9ENTR</name>
<sequence>MIVHLLPPPPKKYMRRLNNFNQQEVSIPVKGDNFGSPNMEVGVPYYAIGSFGYDHNTFKLIIYNKIGEADTPLLNVQLNSYGQDGNLVDALLLDSIFCYEDIVRFSDFVINADYTVNIDSNVLYRYEDDMMVKNKKSFNQVYLKEKYIIKNGRFKLISRLKRKVE</sequence>
<dbReference type="RefSeq" id="WP_378109231.1">
    <property type="nucleotide sequence ID" value="NZ_JBHSRG010000011.1"/>
</dbReference>
<reference evidence="2" key="1">
    <citation type="journal article" date="2019" name="Int. J. Syst. Evol. Microbiol.">
        <title>The Global Catalogue of Microorganisms (GCM) 10K type strain sequencing project: providing services to taxonomists for standard genome sequencing and annotation.</title>
        <authorList>
            <consortium name="The Broad Institute Genomics Platform"/>
            <consortium name="The Broad Institute Genome Sequencing Center for Infectious Disease"/>
            <person name="Wu L."/>
            <person name="Ma J."/>
        </authorList>
    </citation>
    <scope>NUCLEOTIDE SEQUENCE [LARGE SCALE GENOMIC DNA]</scope>
    <source>
        <strain evidence="2">JCM30009</strain>
    </source>
</reference>
<comment type="caution">
    <text evidence="1">The sequence shown here is derived from an EMBL/GenBank/DDBJ whole genome shotgun (WGS) entry which is preliminary data.</text>
</comment>
<keyword evidence="2" id="KW-1185">Reference proteome</keyword>
<accession>A0ABW1Q4Z2</accession>
<dbReference type="Proteomes" id="UP001596169">
    <property type="component" value="Unassembled WGS sequence"/>
</dbReference>
<evidence type="ECO:0000313" key="1">
    <source>
        <dbReference type="EMBL" id="MFC6123515.1"/>
    </source>
</evidence>